<evidence type="ECO:0000256" key="2">
    <source>
        <dbReference type="SAM" id="Phobius"/>
    </source>
</evidence>
<comment type="caution">
    <text evidence="3">The sequence shown here is derived from an EMBL/GenBank/DDBJ whole genome shotgun (WGS) entry which is preliminary data.</text>
</comment>
<evidence type="ECO:0000256" key="1">
    <source>
        <dbReference type="SAM" id="MobiDB-lite"/>
    </source>
</evidence>
<feature type="region of interest" description="Disordered" evidence="1">
    <location>
        <begin position="1"/>
        <end position="23"/>
    </location>
</feature>
<feature type="transmembrane region" description="Helical" evidence="2">
    <location>
        <begin position="25"/>
        <end position="45"/>
    </location>
</feature>
<reference evidence="4" key="1">
    <citation type="journal article" date="2019" name="Int. J. Syst. Evol. Microbiol.">
        <title>The Global Catalogue of Microorganisms (GCM) 10K type strain sequencing project: providing services to taxonomists for standard genome sequencing and annotation.</title>
        <authorList>
            <consortium name="The Broad Institute Genomics Platform"/>
            <consortium name="The Broad Institute Genome Sequencing Center for Infectious Disease"/>
            <person name="Wu L."/>
            <person name="Ma J."/>
        </authorList>
    </citation>
    <scope>NUCLEOTIDE SEQUENCE [LARGE SCALE GENOMIC DNA]</scope>
    <source>
        <strain evidence="4">JCM 9381</strain>
    </source>
</reference>
<keyword evidence="2" id="KW-1133">Transmembrane helix</keyword>
<proteinExistence type="predicted"/>
<dbReference type="EMBL" id="BAAAUW010000001">
    <property type="protein sequence ID" value="GAA3246286.1"/>
    <property type="molecule type" value="Genomic_DNA"/>
</dbReference>
<organism evidence="3 4">
    <name type="scientific">Streptomyces labedae</name>
    <dbReference type="NCBI Taxonomy" id="285569"/>
    <lineage>
        <taxon>Bacteria</taxon>
        <taxon>Bacillati</taxon>
        <taxon>Actinomycetota</taxon>
        <taxon>Actinomycetes</taxon>
        <taxon>Kitasatosporales</taxon>
        <taxon>Streptomycetaceae</taxon>
        <taxon>Streptomyces</taxon>
    </lineage>
</organism>
<dbReference type="Proteomes" id="UP001500728">
    <property type="component" value="Unassembled WGS sequence"/>
</dbReference>
<keyword evidence="2" id="KW-0812">Transmembrane</keyword>
<gene>
    <name evidence="3" type="ORF">GCM10010469_02110</name>
</gene>
<keyword evidence="2" id="KW-0472">Membrane</keyword>
<keyword evidence="4" id="KW-1185">Reference proteome</keyword>
<sequence length="58" mass="5830">MTTSPSEPADGTTSSRRTAPPAPRWVKVAGIAALTLIIASLILHLTGTGLGPGMHGGH</sequence>
<evidence type="ECO:0000313" key="3">
    <source>
        <dbReference type="EMBL" id="GAA3246286.1"/>
    </source>
</evidence>
<feature type="compositionally biased region" description="Polar residues" evidence="1">
    <location>
        <begin position="1"/>
        <end position="17"/>
    </location>
</feature>
<protein>
    <submittedName>
        <fullName evidence="3">Uncharacterized protein</fullName>
    </submittedName>
</protein>
<accession>A0ABP6QQ46</accession>
<name>A0ABP6QQ46_9ACTN</name>
<evidence type="ECO:0000313" key="4">
    <source>
        <dbReference type="Proteomes" id="UP001500728"/>
    </source>
</evidence>